<gene>
    <name evidence="2" type="ORF">FAZ78_15005</name>
</gene>
<dbReference type="AlphaFoldDB" id="A0A4U0YT26"/>
<evidence type="ECO:0000313" key="3">
    <source>
        <dbReference type="Proteomes" id="UP000306340"/>
    </source>
</evidence>
<comment type="caution">
    <text evidence="2">The sequence shown here is derived from an EMBL/GenBank/DDBJ whole genome shotgun (WGS) entry which is preliminary data.</text>
</comment>
<dbReference type="Proteomes" id="UP000306340">
    <property type="component" value="Unassembled WGS sequence"/>
</dbReference>
<dbReference type="RefSeq" id="WP_136793317.1">
    <property type="nucleotide sequence ID" value="NZ_SWAU01000149.1"/>
</dbReference>
<reference evidence="2 3" key="1">
    <citation type="submission" date="2019-04" db="EMBL/GenBank/DDBJ databases">
        <title>Crypto-aerobic microbial life in anoxic (sulfidic) marine sediments.</title>
        <authorList>
            <person name="Bhattacharya S."/>
            <person name="Roy C."/>
            <person name="Mondal N."/>
            <person name="Sarkar J."/>
            <person name="Mandal S."/>
            <person name="Rameez M.J."/>
            <person name="Ghosh W."/>
        </authorList>
    </citation>
    <scope>NUCLEOTIDE SEQUENCE [LARGE SCALE GENOMIC DNA]</scope>
    <source>
        <strain evidence="2 3">SBBC</strain>
    </source>
</reference>
<dbReference type="EMBL" id="SWAU01000149">
    <property type="protein sequence ID" value="TKA95790.1"/>
    <property type="molecule type" value="Genomic_DNA"/>
</dbReference>
<protein>
    <submittedName>
        <fullName evidence="2">Uncharacterized protein</fullName>
    </submittedName>
</protein>
<proteinExistence type="predicted"/>
<organism evidence="2 3">
    <name type="scientific">Cereibacter changlensis</name>
    <dbReference type="NCBI Taxonomy" id="402884"/>
    <lineage>
        <taxon>Bacteria</taxon>
        <taxon>Pseudomonadati</taxon>
        <taxon>Pseudomonadota</taxon>
        <taxon>Alphaproteobacteria</taxon>
        <taxon>Rhodobacterales</taxon>
        <taxon>Paracoccaceae</taxon>
        <taxon>Cereibacter</taxon>
    </lineage>
</organism>
<feature type="chain" id="PRO_5020362801" evidence="1">
    <location>
        <begin position="20"/>
        <end position="81"/>
    </location>
</feature>
<keyword evidence="1" id="KW-0732">Signal</keyword>
<name>A0A4U0YT26_9RHOB</name>
<accession>A0A4U0YT26</accession>
<sequence>MKSLFTALALALAASAAFADLPTPATPARPPLASLLALTDKAAPTLYADACCKRCSKGKACGDSCISRSKTCHKGQGCACD</sequence>
<evidence type="ECO:0000256" key="1">
    <source>
        <dbReference type="SAM" id="SignalP"/>
    </source>
</evidence>
<evidence type="ECO:0000313" key="2">
    <source>
        <dbReference type="EMBL" id="TKA95790.1"/>
    </source>
</evidence>
<feature type="signal peptide" evidence="1">
    <location>
        <begin position="1"/>
        <end position="19"/>
    </location>
</feature>